<name>A0ABN6REK7_9DEIO</name>
<reference evidence="1" key="1">
    <citation type="submission" date="2022-07" db="EMBL/GenBank/DDBJ databases">
        <title>Complete Genome Sequence of the Radioresistant Bacterium Deinococcus aetherius ST0316, Isolated from the Air Dust collected in Lower Stratosphere above Japan.</title>
        <authorList>
            <person name="Satoh K."/>
            <person name="Hagiwara K."/>
            <person name="Katsumata K."/>
            <person name="Kubo A."/>
            <person name="Yokobori S."/>
            <person name="Yamagishi A."/>
            <person name="Oono Y."/>
            <person name="Narumi I."/>
        </authorList>
    </citation>
    <scope>NUCLEOTIDE SEQUENCE</scope>
    <source>
        <strain evidence="1">ST0316</strain>
    </source>
</reference>
<dbReference type="EMBL" id="AP026560">
    <property type="protein sequence ID" value="BDP41314.1"/>
    <property type="molecule type" value="Genomic_DNA"/>
</dbReference>
<keyword evidence="2" id="KW-1185">Reference proteome</keyword>
<dbReference type="Proteomes" id="UP001064971">
    <property type="component" value="Chromosome"/>
</dbReference>
<evidence type="ECO:0000313" key="1">
    <source>
        <dbReference type="EMBL" id="BDP41314.1"/>
    </source>
</evidence>
<organism evidence="1 2">
    <name type="scientific">Deinococcus aetherius</name>
    <dbReference type="NCBI Taxonomy" id="200252"/>
    <lineage>
        <taxon>Bacteria</taxon>
        <taxon>Thermotogati</taxon>
        <taxon>Deinococcota</taxon>
        <taxon>Deinococci</taxon>
        <taxon>Deinococcales</taxon>
        <taxon>Deinococcaceae</taxon>
        <taxon>Deinococcus</taxon>
    </lineage>
</organism>
<sequence length="108" mass="11623">MTDAIPFPERESREMIDVRLPIGDSIFCVRAVILCLRDEHLLVDMEKDVDFLYPPGGAILVAEATPGLPAGPLRLVGGASPSPAGAGMSLGSPIRWMPQRNCLRPLSL</sequence>
<protein>
    <submittedName>
        <fullName evidence="1">Uncharacterized protein</fullName>
    </submittedName>
</protein>
<evidence type="ECO:0000313" key="2">
    <source>
        <dbReference type="Proteomes" id="UP001064971"/>
    </source>
</evidence>
<proteinExistence type="predicted"/>
<gene>
    <name evidence="1" type="ORF">DAETH_12830</name>
</gene>
<accession>A0ABN6REK7</accession>